<feature type="compositionally biased region" description="Polar residues" evidence="6">
    <location>
        <begin position="670"/>
        <end position="679"/>
    </location>
</feature>
<dbReference type="PANTHER" id="PTHR31323">
    <property type="entry name" value="MECHANOSENSITIVE ION CHANNEL PROTEIN MSY2"/>
    <property type="match status" value="1"/>
</dbReference>
<dbReference type="InterPro" id="IPR023408">
    <property type="entry name" value="MscS_beta-dom_sf"/>
</dbReference>
<dbReference type="Gene3D" id="2.30.30.60">
    <property type="match status" value="1"/>
</dbReference>
<dbReference type="Pfam" id="PF00924">
    <property type="entry name" value="MS_channel_2nd"/>
    <property type="match status" value="1"/>
</dbReference>
<keyword evidence="10" id="KW-1185">Reference proteome</keyword>
<dbReference type="InterPro" id="IPR010920">
    <property type="entry name" value="LSM_dom_sf"/>
</dbReference>
<evidence type="ECO:0000256" key="3">
    <source>
        <dbReference type="ARBA" id="ARBA00022837"/>
    </source>
</evidence>
<dbReference type="Pfam" id="PF00036">
    <property type="entry name" value="EF-hand_1"/>
    <property type="match status" value="1"/>
</dbReference>
<sequence length="699" mass="78180">MAALPVKERDFAPALEEHPEQLPVQNAAEVDSDSTATDASDSDDEFDWDEDDMETTRAREPSRAKRGRAVYLAFMKLARPIRTLIFGILGCAILITPFLVFQLRFKSSKAQPHVHVWSLWLAIVWAAACLTSIFVDNIPRFVIAIVILFGGHVERLKIQLELTLAVKGWLKLALDVSWAWISLSVIRSVLKPPGSYWIIVNRVMQALFSAAMILLGEKLFLRFVAINFHQKALADRLAENRLGLKALDRLSNAQPAPKKSPYAKRAGRKTPTGSVDFSHLRFNSHGGGDAQQQDKEKEAGSSRSPTKKDSTRRQKRRKAMASIIVDQVSGAIGQVALKNSRFNREGAIGGLESARKLARKLFGALSDVYPPRSHLIVEDFHPYFHTTAEAAEAFSVFDKDGNGDITKKEMREAVQRIYRERKALTSSLKDVGSAVAKLDAVLIAVALIIIIFVCLLIFNKSDTLTSLVPLATIILGFSFIFGNSAATLFNSLIFIFSTHTFDVGDLVMIDDQVLMVREFGLFATTFRRVDGQEVIAPNSLLASSKLVHNLRRSHSMWETTNLMVSYDTPLEVLEELRVRMNAYVAANNREWNNCALNIDKMEYQNAIHLIVAMEHRANWQDWGGRWGRRTAFMRNLKTILEDLDLRYTLPVQPVQFPQGLPPTGRGPSGDTGNAASFFSSDGRLPQSMARPFRSEMTSF</sequence>
<dbReference type="SMART" id="SM00054">
    <property type="entry name" value="EFh"/>
    <property type="match status" value="1"/>
</dbReference>
<dbReference type="PANTHER" id="PTHR31323:SF11">
    <property type="entry name" value="EF-HAND DOMAIN-CONTAINING PROTEIN"/>
    <property type="match status" value="1"/>
</dbReference>
<accession>A0AAD7EW53</accession>
<dbReference type="Gene3D" id="1.10.238.10">
    <property type="entry name" value="EF-hand"/>
    <property type="match status" value="1"/>
</dbReference>
<feature type="compositionally biased region" description="Basic and acidic residues" evidence="6">
    <location>
        <begin position="292"/>
        <end position="312"/>
    </location>
</feature>
<evidence type="ECO:0000259" key="8">
    <source>
        <dbReference type="PROSITE" id="PS50222"/>
    </source>
</evidence>
<evidence type="ECO:0000313" key="10">
    <source>
        <dbReference type="Proteomes" id="UP001218218"/>
    </source>
</evidence>
<dbReference type="InterPro" id="IPR011992">
    <property type="entry name" value="EF-hand-dom_pair"/>
</dbReference>
<proteinExistence type="predicted"/>
<keyword evidence="5 7" id="KW-0472">Membrane</keyword>
<dbReference type="InterPro" id="IPR002048">
    <property type="entry name" value="EF_hand_dom"/>
</dbReference>
<keyword evidence="4 7" id="KW-1133">Transmembrane helix</keyword>
<dbReference type="Pfam" id="PF25886">
    <property type="entry name" value="Msy1"/>
    <property type="match status" value="1"/>
</dbReference>
<feature type="domain" description="EF-hand" evidence="8">
    <location>
        <begin position="385"/>
        <end position="420"/>
    </location>
</feature>
<evidence type="ECO:0000313" key="9">
    <source>
        <dbReference type="EMBL" id="KAJ7355424.1"/>
    </source>
</evidence>
<keyword evidence="2 7" id="KW-0812">Transmembrane</keyword>
<evidence type="ECO:0000256" key="7">
    <source>
        <dbReference type="SAM" id="Phobius"/>
    </source>
</evidence>
<dbReference type="SUPFAM" id="SSF47473">
    <property type="entry name" value="EF-hand"/>
    <property type="match status" value="1"/>
</dbReference>
<evidence type="ECO:0000256" key="2">
    <source>
        <dbReference type="ARBA" id="ARBA00022692"/>
    </source>
</evidence>
<evidence type="ECO:0000256" key="4">
    <source>
        <dbReference type="ARBA" id="ARBA00022989"/>
    </source>
</evidence>
<feature type="region of interest" description="Disordered" evidence="6">
    <location>
        <begin position="253"/>
        <end position="319"/>
    </location>
</feature>
<gene>
    <name evidence="9" type="ORF">DFH08DRAFT_772398</name>
</gene>
<feature type="compositionally biased region" description="Basic and acidic residues" evidence="6">
    <location>
        <begin position="1"/>
        <end position="20"/>
    </location>
</feature>
<feature type="compositionally biased region" description="Acidic residues" evidence="6">
    <location>
        <begin position="40"/>
        <end position="53"/>
    </location>
</feature>
<dbReference type="InterPro" id="IPR018247">
    <property type="entry name" value="EF_Hand_1_Ca_BS"/>
</dbReference>
<keyword evidence="3" id="KW-0106">Calcium</keyword>
<feature type="compositionally biased region" description="Low complexity" evidence="6">
    <location>
        <begin position="27"/>
        <end position="39"/>
    </location>
</feature>
<feature type="region of interest" description="Disordered" evidence="6">
    <location>
        <begin position="1"/>
        <end position="61"/>
    </location>
</feature>
<dbReference type="GO" id="GO:0005262">
    <property type="term" value="F:calcium channel activity"/>
    <property type="evidence" value="ECO:0007669"/>
    <property type="project" value="TreeGrafter"/>
</dbReference>
<name>A0AAD7EW53_9AGAR</name>
<evidence type="ECO:0000256" key="5">
    <source>
        <dbReference type="ARBA" id="ARBA00023136"/>
    </source>
</evidence>
<dbReference type="InterPro" id="IPR006685">
    <property type="entry name" value="MscS_channel_2nd"/>
</dbReference>
<dbReference type="EMBL" id="JARIHO010000009">
    <property type="protein sequence ID" value="KAJ7355424.1"/>
    <property type="molecule type" value="Genomic_DNA"/>
</dbReference>
<comment type="caution">
    <text evidence="9">The sequence shown here is derived from an EMBL/GenBank/DDBJ whole genome shotgun (WGS) entry which is preliminary data.</text>
</comment>
<dbReference type="GO" id="GO:0016020">
    <property type="term" value="C:membrane"/>
    <property type="evidence" value="ECO:0007669"/>
    <property type="project" value="UniProtKB-SubCell"/>
</dbReference>
<reference evidence="9" key="1">
    <citation type="submission" date="2023-03" db="EMBL/GenBank/DDBJ databases">
        <title>Massive genome expansion in bonnet fungi (Mycena s.s.) driven by repeated elements and novel gene families across ecological guilds.</title>
        <authorList>
            <consortium name="Lawrence Berkeley National Laboratory"/>
            <person name="Harder C.B."/>
            <person name="Miyauchi S."/>
            <person name="Viragh M."/>
            <person name="Kuo A."/>
            <person name="Thoen E."/>
            <person name="Andreopoulos B."/>
            <person name="Lu D."/>
            <person name="Skrede I."/>
            <person name="Drula E."/>
            <person name="Henrissat B."/>
            <person name="Morin E."/>
            <person name="Kohler A."/>
            <person name="Barry K."/>
            <person name="LaButti K."/>
            <person name="Morin E."/>
            <person name="Salamov A."/>
            <person name="Lipzen A."/>
            <person name="Mereny Z."/>
            <person name="Hegedus B."/>
            <person name="Baldrian P."/>
            <person name="Stursova M."/>
            <person name="Weitz H."/>
            <person name="Taylor A."/>
            <person name="Grigoriev I.V."/>
            <person name="Nagy L.G."/>
            <person name="Martin F."/>
            <person name="Kauserud H."/>
        </authorList>
    </citation>
    <scope>NUCLEOTIDE SEQUENCE</scope>
    <source>
        <strain evidence="9">CBHHK002</strain>
    </source>
</reference>
<evidence type="ECO:0000256" key="1">
    <source>
        <dbReference type="ARBA" id="ARBA00004370"/>
    </source>
</evidence>
<feature type="transmembrane region" description="Helical" evidence="7">
    <location>
        <begin position="438"/>
        <end position="458"/>
    </location>
</feature>
<dbReference type="GO" id="GO:0005509">
    <property type="term" value="F:calcium ion binding"/>
    <property type="evidence" value="ECO:0007669"/>
    <property type="project" value="InterPro"/>
</dbReference>
<protein>
    <submittedName>
        <fullName evidence="9">Mechanosensitive ion channel-domain-containing protein</fullName>
    </submittedName>
</protein>
<feature type="region of interest" description="Disordered" evidence="6">
    <location>
        <begin position="656"/>
        <end position="699"/>
    </location>
</feature>
<dbReference type="InterPro" id="IPR058650">
    <property type="entry name" value="Msy1/2-like"/>
</dbReference>
<dbReference type="Proteomes" id="UP001218218">
    <property type="component" value="Unassembled WGS sequence"/>
</dbReference>
<dbReference type="CDD" id="cd00051">
    <property type="entry name" value="EFh"/>
    <property type="match status" value="1"/>
</dbReference>
<dbReference type="AlphaFoldDB" id="A0AAD7EW53"/>
<dbReference type="PROSITE" id="PS00018">
    <property type="entry name" value="EF_HAND_1"/>
    <property type="match status" value="1"/>
</dbReference>
<dbReference type="PROSITE" id="PS50222">
    <property type="entry name" value="EF_HAND_2"/>
    <property type="match status" value="1"/>
</dbReference>
<feature type="transmembrane region" description="Helical" evidence="7">
    <location>
        <begin position="84"/>
        <end position="105"/>
    </location>
</feature>
<dbReference type="SUPFAM" id="SSF50182">
    <property type="entry name" value="Sm-like ribonucleoproteins"/>
    <property type="match status" value="1"/>
</dbReference>
<organism evidence="9 10">
    <name type="scientific">Mycena albidolilacea</name>
    <dbReference type="NCBI Taxonomy" id="1033008"/>
    <lineage>
        <taxon>Eukaryota</taxon>
        <taxon>Fungi</taxon>
        <taxon>Dikarya</taxon>
        <taxon>Basidiomycota</taxon>
        <taxon>Agaricomycotina</taxon>
        <taxon>Agaricomycetes</taxon>
        <taxon>Agaricomycetidae</taxon>
        <taxon>Agaricales</taxon>
        <taxon>Marasmiineae</taxon>
        <taxon>Mycenaceae</taxon>
        <taxon>Mycena</taxon>
    </lineage>
</organism>
<feature type="transmembrane region" description="Helical" evidence="7">
    <location>
        <begin position="117"/>
        <end position="149"/>
    </location>
</feature>
<dbReference type="GO" id="GO:0006874">
    <property type="term" value="P:intracellular calcium ion homeostasis"/>
    <property type="evidence" value="ECO:0007669"/>
    <property type="project" value="TreeGrafter"/>
</dbReference>
<feature type="transmembrane region" description="Helical" evidence="7">
    <location>
        <begin position="470"/>
        <end position="496"/>
    </location>
</feature>
<comment type="subcellular location">
    <subcellularLocation>
        <location evidence="1">Membrane</location>
    </subcellularLocation>
</comment>
<evidence type="ECO:0000256" key="6">
    <source>
        <dbReference type="SAM" id="MobiDB-lite"/>
    </source>
</evidence>